<proteinExistence type="predicted"/>
<organism evidence="1">
    <name type="scientific">marine sediment metagenome</name>
    <dbReference type="NCBI Taxonomy" id="412755"/>
    <lineage>
        <taxon>unclassified sequences</taxon>
        <taxon>metagenomes</taxon>
        <taxon>ecological metagenomes</taxon>
    </lineage>
</organism>
<protein>
    <recommendedName>
        <fullName evidence="2">Peptidase M10 metallopeptidase domain-containing protein</fullName>
    </recommendedName>
</protein>
<dbReference type="SUPFAM" id="SSF55486">
    <property type="entry name" value="Metalloproteases ('zincins'), catalytic domain"/>
    <property type="match status" value="1"/>
</dbReference>
<dbReference type="EMBL" id="LAZR01000338">
    <property type="protein sequence ID" value="KKN73734.1"/>
    <property type="molecule type" value="Genomic_DNA"/>
</dbReference>
<evidence type="ECO:0008006" key="2">
    <source>
        <dbReference type="Google" id="ProtNLM"/>
    </source>
</evidence>
<accession>A0A0F9T3C0</accession>
<sequence>MSLVFRIGIGAVLLWTSVGCGPSTSVGGGLKIVPTFTDGAGHTWTDRRKAVVLRAIADYQRAIAENETIAVEFKFYDAEPGHYAMWYAINFPPKGTSVRPWTPGLTHVIMIDANSAGGLVWFDPTPSTDDDIPESAFDALTLIRHELAHMLGHRAGYCLDYDADGQAIDHWQARIDANSVFDPEGLNVALADDLEHAADNDLMSYYLTTGRRYDIDDALQRLILTYGYKSRP</sequence>
<evidence type="ECO:0000313" key="1">
    <source>
        <dbReference type="EMBL" id="KKN73734.1"/>
    </source>
</evidence>
<reference evidence="1" key="1">
    <citation type="journal article" date="2015" name="Nature">
        <title>Complex archaea that bridge the gap between prokaryotes and eukaryotes.</title>
        <authorList>
            <person name="Spang A."/>
            <person name="Saw J.H."/>
            <person name="Jorgensen S.L."/>
            <person name="Zaremba-Niedzwiedzka K."/>
            <person name="Martijn J."/>
            <person name="Lind A.E."/>
            <person name="van Eijk R."/>
            <person name="Schleper C."/>
            <person name="Guy L."/>
            <person name="Ettema T.J."/>
        </authorList>
    </citation>
    <scope>NUCLEOTIDE SEQUENCE</scope>
</reference>
<name>A0A0F9T3C0_9ZZZZ</name>
<gene>
    <name evidence="1" type="ORF">LCGC14_0397800</name>
</gene>
<dbReference type="AlphaFoldDB" id="A0A0F9T3C0"/>
<comment type="caution">
    <text evidence="1">The sequence shown here is derived from an EMBL/GenBank/DDBJ whole genome shotgun (WGS) entry which is preliminary data.</text>
</comment>
<dbReference type="PROSITE" id="PS51257">
    <property type="entry name" value="PROKAR_LIPOPROTEIN"/>
    <property type="match status" value="1"/>
</dbReference>